<dbReference type="Proteomes" id="UP000789405">
    <property type="component" value="Unassembled WGS sequence"/>
</dbReference>
<accession>A0A9N9KGF5</accession>
<evidence type="ECO:0000313" key="1">
    <source>
        <dbReference type="EMBL" id="CAG8827325.1"/>
    </source>
</evidence>
<protein>
    <submittedName>
        <fullName evidence="1">4695_t:CDS:1</fullName>
    </submittedName>
</protein>
<feature type="non-terminal residue" evidence="1">
    <location>
        <position position="1"/>
    </location>
</feature>
<proteinExistence type="predicted"/>
<organism evidence="1 2">
    <name type="scientific">Dentiscutata erythropus</name>
    <dbReference type="NCBI Taxonomy" id="1348616"/>
    <lineage>
        <taxon>Eukaryota</taxon>
        <taxon>Fungi</taxon>
        <taxon>Fungi incertae sedis</taxon>
        <taxon>Mucoromycota</taxon>
        <taxon>Glomeromycotina</taxon>
        <taxon>Glomeromycetes</taxon>
        <taxon>Diversisporales</taxon>
        <taxon>Gigasporaceae</taxon>
        <taxon>Dentiscutata</taxon>
    </lineage>
</organism>
<keyword evidence="2" id="KW-1185">Reference proteome</keyword>
<gene>
    <name evidence="1" type="ORF">DERYTH_LOCUS28269</name>
</gene>
<comment type="caution">
    <text evidence="1">The sequence shown here is derived from an EMBL/GenBank/DDBJ whole genome shotgun (WGS) entry which is preliminary data.</text>
</comment>
<dbReference type="AlphaFoldDB" id="A0A9N9KGF5"/>
<sequence>KNQQVVQNIIKEIFFVKIKDFDVKTNDVEDLFRYSKNSFFSNNHLKCDDTLYIAYLWLAKVSTNSILKMTGHSPNIITDYLDFFE</sequence>
<dbReference type="EMBL" id="CAJVPY010069502">
    <property type="protein sequence ID" value="CAG8827325.1"/>
    <property type="molecule type" value="Genomic_DNA"/>
</dbReference>
<evidence type="ECO:0000313" key="2">
    <source>
        <dbReference type="Proteomes" id="UP000789405"/>
    </source>
</evidence>
<feature type="non-terminal residue" evidence="1">
    <location>
        <position position="85"/>
    </location>
</feature>
<reference evidence="1" key="1">
    <citation type="submission" date="2021-06" db="EMBL/GenBank/DDBJ databases">
        <authorList>
            <person name="Kallberg Y."/>
            <person name="Tangrot J."/>
            <person name="Rosling A."/>
        </authorList>
    </citation>
    <scope>NUCLEOTIDE SEQUENCE</scope>
    <source>
        <strain evidence="1">MA453B</strain>
    </source>
</reference>
<name>A0A9N9KGF5_9GLOM</name>